<dbReference type="Gene3D" id="3.40.50.2000">
    <property type="entry name" value="Glycogen Phosphorylase B"/>
    <property type="match status" value="2"/>
</dbReference>
<dbReference type="GO" id="GO:0016757">
    <property type="term" value="F:glycosyltransferase activity"/>
    <property type="evidence" value="ECO:0007669"/>
    <property type="project" value="InterPro"/>
</dbReference>
<dbReference type="RefSeq" id="WP_141484128.1">
    <property type="nucleotide sequence ID" value="NZ_SMDN01000013.1"/>
</dbReference>
<dbReference type="PANTHER" id="PTHR45947">
    <property type="entry name" value="SULFOQUINOVOSYL TRANSFERASE SQD2"/>
    <property type="match status" value="1"/>
</dbReference>
<evidence type="ECO:0000259" key="1">
    <source>
        <dbReference type="Pfam" id="PF00534"/>
    </source>
</evidence>
<comment type="caution">
    <text evidence="3">The sequence shown here is derived from an EMBL/GenBank/DDBJ whole genome shotgun (WGS) entry which is preliminary data.</text>
</comment>
<sequence>MEKELWRDKADLIGLKSRPLRVVMIGDTFIPVVDGVVRVMENYIEQFQNKNVEFLIIAPAYKDYDLQNDERLTYKPLRVKCSIIKIGSYQVFKTPLGSKDLEVIDKFNPDIIHIHSPFFAGLIGIQLKKRYNIPLVLTLNTNFKQLVKQTTNDFVGQLSGMFINKLVKNADTIIHLSRTDLKHSGLDNLSARNIILNTGTKLSYPENPDKIRQIAVDLYNIDPNKNNLLYVGKFVWEKNIKLLLDCYKKLLQRSDKYTLTMVGGLNNEQEIKTYATKIGIYDKIKFTGVINNQQLLQGLYLSHDLLVFPSIFDTFSLVVHEAASQGLASLVVKNSSSSENIIDDRNGFICEEDSQSFCNKIEEIFANKKWLKVVGQYARSLPYSWDEVVENTIDEYMYTIRKYYDVFRLARLKKLSAKVHSKFVKKI</sequence>
<dbReference type="Pfam" id="PF00534">
    <property type="entry name" value="Glycos_transf_1"/>
    <property type="match status" value="1"/>
</dbReference>
<protein>
    <submittedName>
        <fullName evidence="3">Glycosyltransferase</fullName>
    </submittedName>
</protein>
<evidence type="ECO:0000259" key="2">
    <source>
        <dbReference type="Pfam" id="PF13439"/>
    </source>
</evidence>
<gene>
    <name evidence="3" type="ORF">E1I18_03040</name>
</gene>
<dbReference type="EMBL" id="SMDN01000013">
    <property type="protein sequence ID" value="TQC51338.1"/>
    <property type="molecule type" value="Genomic_DNA"/>
</dbReference>
<organism evidence="3 4">
    <name type="scientific">Mycoplasmopsis mucosicanis</name>
    <dbReference type="NCBI Taxonomy" id="458208"/>
    <lineage>
        <taxon>Bacteria</taxon>
        <taxon>Bacillati</taxon>
        <taxon>Mycoplasmatota</taxon>
        <taxon>Mycoplasmoidales</taxon>
        <taxon>Metamycoplasmataceae</taxon>
        <taxon>Mycoplasmopsis</taxon>
    </lineage>
</organism>
<dbReference type="SUPFAM" id="SSF53756">
    <property type="entry name" value="UDP-Glycosyltransferase/glycogen phosphorylase"/>
    <property type="match status" value="1"/>
</dbReference>
<dbReference type="InterPro" id="IPR028098">
    <property type="entry name" value="Glyco_trans_4-like_N"/>
</dbReference>
<dbReference type="OrthoDB" id="9802525at2"/>
<feature type="domain" description="Glycosyltransferase subfamily 4-like N-terminal" evidence="2">
    <location>
        <begin position="33"/>
        <end position="179"/>
    </location>
</feature>
<dbReference type="InterPro" id="IPR001296">
    <property type="entry name" value="Glyco_trans_1"/>
</dbReference>
<evidence type="ECO:0000313" key="3">
    <source>
        <dbReference type="EMBL" id="TQC51338.1"/>
    </source>
</evidence>
<evidence type="ECO:0000313" key="4">
    <source>
        <dbReference type="Proteomes" id="UP000320801"/>
    </source>
</evidence>
<feature type="domain" description="Glycosyl transferase family 1" evidence="1">
    <location>
        <begin position="220"/>
        <end position="380"/>
    </location>
</feature>
<proteinExistence type="predicted"/>
<reference evidence="3 4" key="1">
    <citation type="submission" date="2019-03" db="EMBL/GenBank/DDBJ databases">
        <title>Characterization of a novel Mycoplasma cynos real-time PCR assay.</title>
        <authorList>
            <person name="Tallmadge R.L."/>
            <person name="Mitchell P.K."/>
            <person name="Goodman L."/>
        </authorList>
    </citation>
    <scope>NUCLEOTIDE SEQUENCE [LARGE SCALE GENOMIC DNA]</scope>
    <source>
        <strain evidence="3 4">1642</strain>
    </source>
</reference>
<dbReference type="AlphaFoldDB" id="A0A507SPQ9"/>
<dbReference type="Proteomes" id="UP000320801">
    <property type="component" value="Unassembled WGS sequence"/>
</dbReference>
<keyword evidence="3" id="KW-0808">Transferase</keyword>
<dbReference type="Pfam" id="PF13439">
    <property type="entry name" value="Glyco_transf_4"/>
    <property type="match status" value="1"/>
</dbReference>
<accession>A0A507SPQ9</accession>
<dbReference type="PANTHER" id="PTHR45947:SF3">
    <property type="entry name" value="SULFOQUINOVOSYL TRANSFERASE SQD2"/>
    <property type="match status" value="1"/>
</dbReference>
<name>A0A507SPQ9_9BACT</name>
<dbReference type="InterPro" id="IPR050194">
    <property type="entry name" value="Glycosyltransferase_grp1"/>
</dbReference>
<keyword evidence="4" id="KW-1185">Reference proteome</keyword>